<reference evidence="2" key="1">
    <citation type="submission" date="2023-07" db="EMBL/GenBank/DDBJ databases">
        <title>Description of three actinobacteria isolated from air of manufacturing shop in a pharmaceutical factory.</title>
        <authorList>
            <person name="Zhang D.-F."/>
        </authorList>
    </citation>
    <scope>NUCLEOTIDE SEQUENCE [LARGE SCALE GENOMIC DNA]</scope>
    <source>
        <strain evidence="2">CCTCC AB 2011122</strain>
    </source>
</reference>
<evidence type="ECO:0000313" key="1">
    <source>
        <dbReference type="EMBL" id="MDR5690726.1"/>
    </source>
</evidence>
<accession>A0ABU1FGZ3</accession>
<comment type="caution">
    <text evidence="1">The sequence shown here is derived from an EMBL/GenBank/DDBJ whole genome shotgun (WGS) entry which is preliminary data.</text>
</comment>
<gene>
    <name evidence="1" type="ORF">RH861_01465</name>
</gene>
<dbReference type="Proteomes" id="UP001260072">
    <property type="component" value="Unassembled WGS sequence"/>
</dbReference>
<evidence type="ECO:0008006" key="3">
    <source>
        <dbReference type="Google" id="ProtNLM"/>
    </source>
</evidence>
<organism evidence="1 2">
    <name type="scientific">Agromyces indicus</name>
    <dbReference type="NCBI Taxonomy" id="758919"/>
    <lineage>
        <taxon>Bacteria</taxon>
        <taxon>Bacillati</taxon>
        <taxon>Actinomycetota</taxon>
        <taxon>Actinomycetes</taxon>
        <taxon>Micrococcales</taxon>
        <taxon>Microbacteriaceae</taxon>
        <taxon>Agromyces</taxon>
    </lineage>
</organism>
<sequence>MTTHEFPVPICYVADELGSGRSARRLQREAANGELLRILPGAYAERSAWMALPPEQRHLLQIAATLRRRPDDPVVVGESAALLLGLPTTRPLPSWVHLSATDRTPPASSTAVRWYRGVLRDDQVTRMHGVRITDLARTTADLARSRAFPAAMAAVDAALRPATRTLPWRFVDGQVRSADPIPFGGVRRDDLVELVGSAGRGTRTARRAIELGDPLAASAGESLSRAHIHLLGFPPPLLQRRFVDPDGSVAVVDFDWPEFGVSGEFDGFVKYSADEYLRGALPAEVLWREKERERRLKRHHGREVARWTWSDVIGGAVGLRDELIAAGLPCRRR</sequence>
<keyword evidence="2" id="KW-1185">Reference proteome</keyword>
<dbReference type="RefSeq" id="WP_310519438.1">
    <property type="nucleotide sequence ID" value="NZ_BAABBS010000001.1"/>
</dbReference>
<protein>
    <recommendedName>
        <fullName evidence="3">Transcriptional regulator, AbiEi antitoxin, Type IV TA system</fullName>
    </recommendedName>
</protein>
<evidence type="ECO:0000313" key="2">
    <source>
        <dbReference type="Proteomes" id="UP001260072"/>
    </source>
</evidence>
<proteinExistence type="predicted"/>
<name>A0ABU1FGZ3_9MICO</name>
<dbReference type="EMBL" id="JAVKGS010000001">
    <property type="protein sequence ID" value="MDR5690726.1"/>
    <property type="molecule type" value="Genomic_DNA"/>
</dbReference>